<dbReference type="PANTHER" id="PTHR11703:SF2">
    <property type="entry name" value="DEOXYHYPUSINE SYNTHASE-LIKE PROTEIN"/>
    <property type="match status" value="1"/>
</dbReference>
<sequence length="377" mass="41872">MPHHDAHHAEHEHREEHQPTQQEYLSGPRILPNRVRPGMTVTELLDEQFQAYNSARLHEAARLFTEKMLDPEQNTTIGLTMAGALTPAGLGGCLITLMEYGFIDFIVSTGANLYHDMHHALALSMHRGDFRLDDTKLQEEHVVRIYDILFEDKVLLDTDAFVREALKTLPNRPISTSELHYHLGQQLLRAGVNPEYSVLAQAAAWNVPIYTSSPGDSSIGMNVARHALEGSQLTLDPLADVNETTAIVHHAEHNGVIILGGGSPKNFYLQTQPQLWEVLGIEKGGHDYFIQITADAPHWGGLSGATPSEAVSWGKIKPDQLHDTAVVYGDSTIALPLLTAYAVSKAQARPRRELYAKRDAMLKELKDAFETQKPVRP</sequence>
<keyword evidence="5" id="KW-1185">Reference proteome</keyword>
<dbReference type="InterPro" id="IPR036982">
    <property type="entry name" value="Deoxyhypusine_synthase_sf"/>
</dbReference>
<dbReference type="SUPFAM" id="SSF52467">
    <property type="entry name" value="DHS-like NAD/FAD-binding domain"/>
    <property type="match status" value="1"/>
</dbReference>
<feature type="region of interest" description="Disordered" evidence="3">
    <location>
        <begin position="1"/>
        <end position="33"/>
    </location>
</feature>
<comment type="similarity">
    <text evidence="1">Belongs to the deoxyhypusine synthase family.</text>
</comment>
<evidence type="ECO:0000256" key="3">
    <source>
        <dbReference type="SAM" id="MobiDB-lite"/>
    </source>
</evidence>
<evidence type="ECO:0000313" key="4">
    <source>
        <dbReference type="EMBL" id="GHO50008.1"/>
    </source>
</evidence>
<dbReference type="EMBL" id="BNJF01000007">
    <property type="protein sequence ID" value="GHO50008.1"/>
    <property type="molecule type" value="Genomic_DNA"/>
</dbReference>
<name>A0A8J3MXR8_9CHLR</name>
<dbReference type="PANTHER" id="PTHR11703">
    <property type="entry name" value="DEOXYHYPUSINE SYNTHASE"/>
    <property type="match status" value="1"/>
</dbReference>
<dbReference type="NCBIfam" id="NF001980">
    <property type="entry name" value="PRK00770.1"/>
    <property type="match status" value="1"/>
</dbReference>
<dbReference type="GO" id="GO:0034038">
    <property type="term" value="F:deoxyhypusine synthase activity"/>
    <property type="evidence" value="ECO:0007669"/>
    <property type="project" value="TreeGrafter"/>
</dbReference>
<protein>
    <submittedName>
        <fullName evidence="4">Deoxyhypusine synthase</fullName>
    </submittedName>
</protein>
<evidence type="ECO:0000313" key="5">
    <source>
        <dbReference type="Proteomes" id="UP000612362"/>
    </source>
</evidence>
<dbReference type="InterPro" id="IPR029035">
    <property type="entry name" value="DHS-like_NAD/FAD-binding_dom"/>
</dbReference>
<evidence type="ECO:0000256" key="2">
    <source>
        <dbReference type="ARBA" id="ARBA00022679"/>
    </source>
</evidence>
<dbReference type="InterPro" id="IPR002773">
    <property type="entry name" value="Deoxyhypusine_synthase"/>
</dbReference>
<dbReference type="Pfam" id="PF01916">
    <property type="entry name" value="DS"/>
    <property type="match status" value="1"/>
</dbReference>
<dbReference type="GO" id="GO:0005737">
    <property type="term" value="C:cytoplasm"/>
    <property type="evidence" value="ECO:0007669"/>
    <property type="project" value="TreeGrafter"/>
</dbReference>
<dbReference type="Gene3D" id="3.40.910.10">
    <property type="entry name" value="Deoxyhypusine synthase"/>
    <property type="match status" value="1"/>
</dbReference>
<dbReference type="RefSeq" id="WP_220199076.1">
    <property type="nucleotide sequence ID" value="NZ_BNJF01000007.1"/>
</dbReference>
<evidence type="ECO:0000256" key="1">
    <source>
        <dbReference type="ARBA" id="ARBA00009892"/>
    </source>
</evidence>
<feature type="compositionally biased region" description="Basic and acidic residues" evidence="3">
    <location>
        <begin position="7"/>
        <end position="18"/>
    </location>
</feature>
<organism evidence="4 5">
    <name type="scientific">Ktedonospora formicarum</name>
    <dbReference type="NCBI Taxonomy" id="2778364"/>
    <lineage>
        <taxon>Bacteria</taxon>
        <taxon>Bacillati</taxon>
        <taxon>Chloroflexota</taxon>
        <taxon>Ktedonobacteria</taxon>
        <taxon>Ktedonobacterales</taxon>
        <taxon>Ktedonobacteraceae</taxon>
        <taxon>Ktedonospora</taxon>
    </lineage>
</organism>
<proteinExistence type="inferred from homology"/>
<dbReference type="AlphaFoldDB" id="A0A8J3MXR8"/>
<reference evidence="4" key="1">
    <citation type="submission" date="2020-10" db="EMBL/GenBank/DDBJ databases">
        <title>Taxonomic study of unclassified bacteria belonging to the class Ktedonobacteria.</title>
        <authorList>
            <person name="Yabe S."/>
            <person name="Wang C.M."/>
            <person name="Zheng Y."/>
            <person name="Sakai Y."/>
            <person name="Cavaletti L."/>
            <person name="Monciardini P."/>
            <person name="Donadio S."/>
        </authorList>
    </citation>
    <scope>NUCLEOTIDE SEQUENCE</scope>
    <source>
        <strain evidence="4">SOSP1-1</strain>
    </source>
</reference>
<accession>A0A8J3MXR8</accession>
<gene>
    <name evidence="4" type="ORF">KSX_81710</name>
</gene>
<keyword evidence="2" id="KW-0808">Transferase</keyword>
<comment type="caution">
    <text evidence="4">The sequence shown here is derived from an EMBL/GenBank/DDBJ whole genome shotgun (WGS) entry which is preliminary data.</text>
</comment>
<dbReference type="Proteomes" id="UP000612362">
    <property type="component" value="Unassembled WGS sequence"/>
</dbReference>